<dbReference type="PANTHER" id="PTHR33215">
    <property type="entry name" value="PROTEIN DISTAL ANTENNA"/>
    <property type="match status" value="1"/>
</dbReference>
<organism evidence="2 3">
    <name type="scientific">Dyella mobilis</name>
    <dbReference type="NCBI Taxonomy" id="1849582"/>
    <lineage>
        <taxon>Bacteria</taxon>
        <taxon>Pseudomonadati</taxon>
        <taxon>Pseudomonadota</taxon>
        <taxon>Gammaproteobacteria</taxon>
        <taxon>Lysobacterales</taxon>
        <taxon>Rhodanobacteraceae</taxon>
        <taxon>Dyella</taxon>
    </lineage>
</organism>
<name>A0ABS2KFD7_9GAMM</name>
<reference evidence="2" key="1">
    <citation type="submission" date="2020-10" db="EMBL/GenBank/DDBJ databases">
        <title>Phylogeny of dyella-like bacteria.</title>
        <authorList>
            <person name="Fu J."/>
        </authorList>
    </citation>
    <scope>NUCLEOTIDE SEQUENCE</scope>
    <source>
        <strain evidence="2">DHON07</strain>
    </source>
</reference>
<dbReference type="Pfam" id="PF01527">
    <property type="entry name" value="HTH_Tnp_1"/>
    <property type="match status" value="1"/>
</dbReference>
<dbReference type="SUPFAM" id="SSF46689">
    <property type="entry name" value="Homeodomain-like"/>
    <property type="match status" value="1"/>
</dbReference>
<gene>
    <name evidence="2" type="ORF">ISS99_10080</name>
</gene>
<comment type="similarity">
    <text evidence="1">Belongs to the transposase 8 family.</text>
</comment>
<dbReference type="InterPro" id="IPR009057">
    <property type="entry name" value="Homeodomain-like_sf"/>
</dbReference>
<dbReference type="EMBL" id="JADIKF010000038">
    <property type="protein sequence ID" value="MBM7129876.1"/>
    <property type="molecule type" value="Genomic_DNA"/>
</dbReference>
<dbReference type="Gene3D" id="1.10.10.60">
    <property type="entry name" value="Homeodomain-like"/>
    <property type="match status" value="1"/>
</dbReference>
<keyword evidence="3" id="KW-1185">Reference proteome</keyword>
<proteinExistence type="inferred from homology"/>
<dbReference type="InterPro" id="IPR002514">
    <property type="entry name" value="Transposase_8"/>
</dbReference>
<evidence type="ECO:0000256" key="1">
    <source>
        <dbReference type="ARBA" id="ARBA00009964"/>
    </source>
</evidence>
<comment type="caution">
    <text evidence="2">The sequence shown here is derived from an EMBL/GenBank/DDBJ whole genome shotgun (WGS) entry which is preliminary data.</text>
</comment>
<dbReference type="RefSeq" id="WP_204631472.1">
    <property type="nucleotide sequence ID" value="NZ_BSOC01000003.1"/>
</dbReference>
<sequence length="97" mass="11059">MEKRQRFSAEFKREAIRLVQTSGKPSATLARELGVPRNRLYKWVQDAEKKGGQAFRGSGRPKASQDELAALKRELARVKEENEILKKAAAYFARELP</sequence>
<dbReference type="InterPro" id="IPR051839">
    <property type="entry name" value="RD_transcriptional_regulator"/>
</dbReference>
<accession>A0ABS2KFD7</accession>
<dbReference type="PANTHER" id="PTHR33215:SF13">
    <property type="entry name" value="PROTEIN DISTAL ANTENNA"/>
    <property type="match status" value="1"/>
</dbReference>
<evidence type="ECO:0000313" key="2">
    <source>
        <dbReference type="EMBL" id="MBM7129876.1"/>
    </source>
</evidence>
<evidence type="ECO:0000313" key="3">
    <source>
        <dbReference type="Proteomes" id="UP001430193"/>
    </source>
</evidence>
<protein>
    <submittedName>
        <fullName evidence="2">Transposase</fullName>
    </submittedName>
</protein>
<dbReference type="Proteomes" id="UP001430193">
    <property type="component" value="Unassembled WGS sequence"/>
</dbReference>